<dbReference type="Proteomes" id="UP000296049">
    <property type="component" value="Unassembled WGS sequence"/>
</dbReference>
<dbReference type="AlphaFoldDB" id="R0L2L1"/>
<evidence type="ECO:0000313" key="1">
    <source>
        <dbReference type="EMBL" id="EOA95654.1"/>
    </source>
</evidence>
<protein>
    <submittedName>
        <fullName evidence="1">Uncharacterized protein</fullName>
    </submittedName>
</protein>
<evidence type="ECO:0000313" key="2">
    <source>
        <dbReference type="Proteomes" id="UP000296049"/>
    </source>
</evidence>
<reference evidence="2" key="1">
    <citation type="journal article" date="2013" name="Nat. Genet.">
        <title>The duck genome and transcriptome provide insight into an avian influenza virus reservoir species.</title>
        <authorList>
            <person name="Huang Y."/>
            <person name="Li Y."/>
            <person name="Burt D.W."/>
            <person name="Chen H."/>
            <person name="Zhang Y."/>
            <person name="Qian W."/>
            <person name="Kim H."/>
            <person name="Gan S."/>
            <person name="Zhao Y."/>
            <person name="Li J."/>
            <person name="Yi K."/>
            <person name="Feng H."/>
            <person name="Zhu P."/>
            <person name="Li B."/>
            <person name="Liu Q."/>
            <person name="Fairley S."/>
            <person name="Magor K.E."/>
            <person name="Du Z."/>
            <person name="Hu X."/>
            <person name="Goodman L."/>
            <person name="Tafer H."/>
            <person name="Vignal A."/>
            <person name="Lee T."/>
            <person name="Kim K.W."/>
            <person name="Sheng Z."/>
            <person name="An Y."/>
            <person name="Searle S."/>
            <person name="Herrero J."/>
            <person name="Groenen M.A."/>
            <person name="Crooijmans R.P."/>
            <person name="Faraut T."/>
            <person name="Cai Q."/>
            <person name="Webster R.G."/>
            <person name="Aldridge J.R."/>
            <person name="Warren W.C."/>
            <person name="Bartschat S."/>
            <person name="Kehr S."/>
            <person name="Marz M."/>
            <person name="Stadler P.F."/>
            <person name="Smith J."/>
            <person name="Kraus R.H."/>
            <person name="Zhao Y."/>
            <person name="Ren L."/>
            <person name="Fei J."/>
            <person name="Morisson M."/>
            <person name="Kaiser P."/>
            <person name="Griffin D.K."/>
            <person name="Rao M."/>
            <person name="Pitel F."/>
            <person name="Wang J."/>
            <person name="Li N."/>
        </authorList>
    </citation>
    <scope>NUCLEOTIDE SEQUENCE [LARGE SCALE GENOMIC DNA]</scope>
</reference>
<keyword evidence="2" id="KW-1185">Reference proteome</keyword>
<gene>
    <name evidence="1" type="ORF">Anapl_12071</name>
</gene>
<sequence>MPCTSGIWAMTLNLRQQEKQNKSKVGKSSSRDQQYGVRISDAEKGKGRLSLMDLEEKVIAVICGQDRLNALKDSEDYEGQGVNEATGQVHCLPMTVICVAHDWLKALICQMYALSLRIYPIKPIDQLRVSSYIASQGLHKIKRQYYAPEQTTLLKDPTDFSRMLLQGKLYRSSLKVTLDTDQCSRREILNLIKKNAHLTEEQQCKSLPKDIRMYIFNDVQALRTCSASPLVDCPKEPPPLCAPSSSNGCIPKEPRNTFNELCMHRQNNEVFIAEGWWRTLPDLNAVVAASSRNRKGMM</sequence>
<accession>R0L2L1</accession>
<organism evidence="1 2">
    <name type="scientific">Anas platyrhynchos</name>
    <name type="common">Mallard</name>
    <name type="synonym">Anas boschas</name>
    <dbReference type="NCBI Taxonomy" id="8839"/>
    <lineage>
        <taxon>Eukaryota</taxon>
        <taxon>Metazoa</taxon>
        <taxon>Chordata</taxon>
        <taxon>Craniata</taxon>
        <taxon>Vertebrata</taxon>
        <taxon>Euteleostomi</taxon>
        <taxon>Archelosauria</taxon>
        <taxon>Archosauria</taxon>
        <taxon>Dinosauria</taxon>
        <taxon>Saurischia</taxon>
        <taxon>Theropoda</taxon>
        <taxon>Coelurosauria</taxon>
        <taxon>Aves</taxon>
        <taxon>Neognathae</taxon>
        <taxon>Galloanserae</taxon>
        <taxon>Anseriformes</taxon>
        <taxon>Anatidae</taxon>
        <taxon>Anatinae</taxon>
        <taxon>Anas</taxon>
    </lineage>
</organism>
<name>R0L2L1_ANAPL</name>
<proteinExistence type="predicted"/>
<dbReference type="EMBL" id="KB744212">
    <property type="protein sequence ID" value="EOA95654.1"/>
    <property type="molecule type" value="Genomic_DNA"/>
</dbReference>